<dbReference type="Proteomes" id="UP001209570">
    <property type="component" value="Unassembled WGS sequence"/>
</dbReference>
<organism evidence="2 3">
    <name type="scientific">Pythium insidiosum</name>
    <name type="common">Pythiosis disease agent</name>
    <dbReference type="NCBI Taxonomy" id="114742"/>
    <lineage>
        <taxon>Eukaryota</taxon>
        <taxon>Sar</taxon>
        <taxon>Stramenopiles</taxon>
        <taxon>Oomycota</taxon>
        <taxon>Peronosporomycetes</taxon>
        <taxon>Pythiales</taxon>
        <taxon>Pythiaceae</taxon>
        <taxon>Pythium</taxon>
    </lineage>
</organism>
<dbReference type="InterPro" id="IPR032675">
    <property type="entry name" value="LRR_dom_sf"/>
</dbReference>
<proteinExistence type="predicted"/>
<evidence type="ECO:0000313" key="3">
    <source>
        <dbReference type="Proteomes" id="UP001209570"/>
    </source>
</evidence>
<dbReference type="SUPFAM" id="SSF52058">
    <property type="entry name" value="L domain-like"/>
    <property type="match status" value="1"/>
</dbReference>
<feature type="transmembrane region" description="Helical" evidence="1">
    <location>
        <begin position="65"/>
        <end position="91"/>
    </location>
</feature>
<accession>A0AAD5LLV9</accession>
<evidence type="ECO:0000256" key="1">
    <source>
        <dbReference type="SAM" id="Phobius"/>
    </source>
</evidence>
<comment type="caution">
    <text evidence="2">The sequence shown here is derived from an EMBL/GenBank/DDBJ whole genome shotgun (WGS) entry which is preliminary data.</text>
</comment>
<feature type="transmembrane region" description="Helical" evidence="1">
    <location>
        <begin position="21"/>
        <end position="45"/>
    </location>
</feature>
<dbReference type="EMBL" id="JAKCXM010000088">
    <property type="protein sequence ID" value="KAJ0403116.1"/>
    <property type="molecule type" value="Genomic_DNA"/>
</dbReference>
<sequence>MKAAPVPFIQHRLSRWRPLMLATLLVGQLLCAAFLYVLGRAHWFVNGPDMAYFANLLVPPESRALILWGTILVALSAVYVVDVVMALFLIWTRAYPQRWQWTREQLSRRSGLRSLLSSIGNSETPSVHEFREKAGAPTESRILTKPALRPSRRTFSQSLHAVILQVFGHQGWLGIDNPKFSSVFACRELLEIIAQCVQLERTHALISRRWINQVFSVFAILDCWSTPLIEHTLRHQPAIVPLVCVLVDVVLAMGTCVVLPAIIFLPYVVAFDWPTRSFSMEMMYNDELYVQLVMENRMVFFVSTLDGITSTIPHVGILASLRATRGCIDRLTQTTAKQRSLGRLASVRVAVAPSNPVASAVRPHPAPPRRFLSAIHVIMGAIGVALIGVEFHSSAIQTPMHAHSCQAHVHPWFASKASCSIFKYNCLRSNATTPSDASFDNLDLNSLLVLIIAHCRELRVPRAFGSLHSLVGFEIYNSTIETWDASAAINYDVHRRLSYLAVVRSNMSEFPVGLYQRLPKMLLDIELIATNLSTVPDTLDSLWQPLSILYIERSLFTEIPGVLRRLRVFDFSFAGNLVETLPDDFFEGSDNQFWLWLAGNPLRELPDHANAALSIAFLSLENTRVTTLPPWVFSVVSRRVFVGGSPLCDDTPRANRSIVDCSVLPERSQGRYPFPLVTKLRVV</sequence>
<keyword evidence="1" id="KW-0472">Membrane</keyword>
<reference evidence="2" key="1">
    <citation type="submission" date="2021-12" db="EMBL/GenBank/DDBJ databases">
        <title>Prjna785345.</title>
        <authorList>
            <person name="Rujirawat T."/>
            <person name="Krajaejun T."/>
        </authorList>
    </citation>
    <scope>NUCLEOTIDE SEQUENCE</scope>
    <source>
        <strain evidence="2">Pi057C3</strain>
    </source>
</reference>
<keyword evidence="1" id="KW-0812">Transmembrane</keyword>
<dbReference type="AlphaFoldDB" id="A0AAD5LLV9"/>
<keyword evidence="3" id="KW-1185">Reference proteome</keyword>
<name>A0AAD5LLV9_PYTIN</name>
<evidence type="ECO:0000313" key="2">
    <source>
        <dbReference type="EMBL" id="KAJ0403116.1"/>
    </source>
</evidence>
<keyword evidence="1" id="KW-1133">Transmembrane helix</keyword>
<feature type="transmembrane region" description="Helical" evidence="1">
    <location>
        <begin position="371"/>
        <end position="389"/>
    </location>
</feature>
<protein>
    <submittedName>
        <fullName evidence="2">Uncharacterized protein</fullName>
    </submittedName>
</protein>
<feature type="transmembrane region" description="Helical" evidence="1">
    <location>
        <begin position="249"/>
        <end position="273"/>
    </location>
</feature>
<gene>
    <name evidence="2" type="ORF">P43SY_009546</name>
</gene>
<dbReference type="Gene3D" id="3.80.10.10">
    <property type="entry name" value="Ribonuclease Inhibitor"/>
    <property type="match status" value="1"/>
</dbReference>